<dbReference type="Proteomes" id="UP000297295">
    <property type="component" value="Unassembled WGS sequence"/>
</dbReference>
<dbReference type="RefSeq" id="WP_135390167.1">
    <property type="nucleotide sequence ID" value="NZ_PGGK01000011.1"/>
</dbReference>
<accession>A0A4E0Q8H1</accession>
<dbReference type="SUPFAM" id="SSF49373">
    <property type="entry name" value="Invasin/intimin cell-adhesion fragments"/>
    <property type="match status" value="1"/>
</dbReference>
<protein>
    <recommendedName>
        <fullName evidence="3">Carboxypeptidase regulatory-like domain-containing protein</fullName>
    </recommendedName>
</protein>
<keyword evidence="2" id="KW-1185">Reference proteome</keyword>
<evidence type="ECO:0000313" key="2">
    <source>
        <dbReference type="Proteomes" id="UP000297295"/>
    </source>
</evidence>
<evidence type="ECO:0000313" key="1">
    <source>
        <dbReference type="EMBL" id="TGC08139.1"/>
    </source>
</evidence>
<sequence length="137" mass="14215">MVALAALIAIIPPPTKNMAVTIDSVCLNSASPNPGNTVIIDSTTANSPFAIDVELSVTDPDGYPVRDANVVLRGLGGVATSVTDDTGYCKLTTSNTTSGDEISLGANQNEGSMDLTISADGFYDYEKTNAVRIVRTT</sequence>
<name>A0A4E0Q8H1_9EURY</name>
<evidence type="ECO:0008006" key="3">
    <source>
        <dbReference type="Google" id="ProtNLM"/>
    </source>
</evidence>
<gene>
    <name evidence="1" type="ORF">CUN85_09965</name>
</gene>
<comment type="caution">
    <text evidence="1">The sequence shown here is derived from an EMBL/GenBank/DDBJ whole genome shotgun (WGS) entry which is preliminary data.</text>
</comment>
<dbReference type="EMBL" id="PGGK01000011">
    <property type="protein sequence ID" value="TGC08139.1"/>
    <property type="molecule type" value="Genomic_DNA"/>
</dbReference>
<dbReference type="AlphaFoldDB" id="A0A4E0Q8H1"/>
<dbReference type="InterPro" id="IPR008964">
    <property type="entry name" value="Invasin/intimin_cell_adhesion"/>
</dbReference>
<proteinExistence type="predicted"/>
<dbReference type="OrthoDB" id="136832at2157"/>
<reference evidence="1 2" key="1">
    <citation type="submission" date="2017-11" db="EMBL/GenBank/DDBJ databases">
        <title>Isolation and Characterization of Methanogenic Archaea from Saline Meromictic Lake at Siberia.</title>
        <authorList>
            <person name="Shen Y."/>
            <person name="Huang H.-H."/>
            <person name="Lai M.-C."/>
            <person name="Chen S.-C."/>
        </authorList>
    </citation>
    <scope>NUCLEOTIDE SEQUENCE [LARGE SCALE GENOMIC DNA]</scope>
    <source>
        <strain evidence="1 2">SY-01</strain>
    </source>
</reference>
<organism evidence="1 2">
    <name type="scientific">Methanolobus halotolerans</name>
    <dbReference type="NCBI Taxonomy" id="2052935"/>
    <lineage>
        <taxon>Archaea</taxon>
        <taxon>Methanobacteriati</taxon>
        <taxon>Methanobacteriota</taxon>
        <taxon>Stenosarchaea group</taxon>
        <taxon>Methanomicrobia</taxon>
        <taxon>Methanosarcinales</taxon>
        <taxon>Methanosarcinaceae</taxon>
        <taxon>Methanolobus</taxon>
    </lineage>
</organism>